<dbReference type="EMBL" id="JANHOG010000052">
    <property type="protein sequence ID" value="KAJ3559004.1"/>
    <property type="molecule type" value="Genomic_DNA"/>
</dbReference>
<keyword evidence="2" id="KW-1185">Reference proteome</keyword>
<reference evidence="1" key="1">
    <citation type="submission" date="2022-07" db="EMBL/GenBank/DDBJ databases">
        <title>Genome Sequence of Phlebia brevispora.</title>
        <authorList>
            <person name="Buettner E."/>
        </authorList>
    </citation>
    <scope>NUCLEOTIDE SEQUENCE</scope>
    <source>
        <strain evidence="1">MPL23</strain>
    </source>
</reference>
<accession>A0ACC1TE13</accession>
<evidence type="ECO:0000313" key="1">
    <source>
        <dbReference type="EMBL" id="KAJ3559004.1"/>
    </source>
</evidence>
<organism evidence="1 2">
    <name type="scientific">Phlebia brevispora</name>
    <dbReference type="NCBI Taxonomy" id="194682"/>
    <lineage>
        <taxon>Eukaryota</taxon>
        <taxon>Fungi</taxon>
        <taxon>Dikarya</taxon>
        <taxon>Basidiomycota</taxon>
        <taxon>Agaricomycotina</taxon>
        <taxon>Agaricomycetes</taxon>
        <taxon>Polyporales</taxon>
        <taxon>Meruliaceae</taxon>
        <taxon>Phlebia</taxon>
    </lineage>
</organism>
<proteinExistence type="predicted"/>
<dbReference type="Proteomes" id="UP001148662">
    <property type="component" value="Unassembled WGS sequence"/>
</dbReference>
<sequence length="80" mass="8662">MCGGYATLSTSTALYDEIHISYGRTPDIQQPALASGLVSVFSRQCGEFASDPKTTRILARPHRTMIAFLGDPRDAPYPTA</sequence>
<gene>
    <name evidence="1" type="ORF">NM688_g612</name>
</gene>
<comment type="caution">
    <text evidence="1">The sequence shown here is derived from an EMBL/GenBank/DDBJ whole genome shotgun (WGS) entry which is preliminary data.</text>
</comment>
<protein>
    <submittedName>
        <fullName evidence="1">Uncharacterized protein</fullName>
    </submittedName>
</protein>
<evidence type="ECO:0000313" key="2">
    <source>
        <dbReference type="Proteomes" id="UP001148662"/>
    </source>
</evidence>
<name>A0ACC1TE13_9APHY</name>